<dbReference type="InterPro" id="IPR003749">
    <property type="entry name" value="ThiS/MoaD-like"/>
</dbReference>
<dbReference type="InterPro" id="IPR012675">
    <property type="entry name" value="Beta-grasp_dom_sf"/>
</dbReference>
<reference evidence="1 2" key="1">
    <citation type="submission" date="2016-10" db="EMBL/GenBank/DDBJ databases">
        <authorList>
            <person name="de Groot N.N."/>
        </authorList>
    </citation>
    <scope>NUCLEOTIDE SEQUENCE [LARGE SCALE GENOMIC DNA]</scope>
    <source>
        <strain evidence="1 2">DSM 5885</strain>
    </source>
</reference>
<sequence length="79" mass="8856">MIKVLFFGPVADTIGQRSIDIEYRIDMSLQDLRESLAQRFPQAFGIVAFTAVNGVQTRNMRQLLADRSEIAFMAKFSGG</sequence>
<proteinExistence type="predicted"/>
<dbReference type="RefSeq" id="WP_091939364.1">
    <property type="nucleotide sequence ID" value="NZ_FNCY01000018.1"/>
</dbReference>
<dbReference type="SUPFAM" id="SSF54285">
    <property type="entry name" value="MoaD/ThiS"/>
    <property type="match status" value="1"/>
</dbReference>
<dbReference type="Proteomes" id="UP000198607">
    <property type="component" value="Unassembled WGS sequence"/>
</dbReference>
<dbReference type="EMBL" id="FNCY01000018">
    <property type="protein sequence ID" value="SDI42308.1"/>
    <property type="molecule type" value="Genomic_DNA"/>
</dbReference>
<dbReference type="Pfam" id="PF02597">
    <property type="entry name" value="ThiS"/>
    <property type="match status" value="1"/>
</dbReference>
<gene>
    <name evidence="1" type="ORF">SAMN05660652_03415</name>
</gene>
<evidence type="ECO:0000313" key="1">
    <source>
        <dbReference type="EMBL" id="SDI42308.1"/>
    </source>
</evidence>
<name>A0A1G8KFY8_9RHOO</name>
<dbReference type="STRING" id="83767.SAMN05660652_03415"/>
<protein>
    <submittedName>
        <fullName evidence="1">Molybdopterin synthase sulfur carrier subunit</fullName>
    </submittedName>
</protein>
<dbReference type="Gene3D" id="3.10.20.30">
    <property type="match status" value="1"/>
</dbReference>
<keyword evidence="2" id="KW-1185">Reference proteome</keyword>
<dbReference type="InterPro" id="IPR016155">
    <property type="entry name" value="Mopterin_synth/thiamin_S_b"/>
</dbReference>
<dbReference type="AlphaFoldDB" id="A0A1G8KFY8"/>
<organism evidence="1 2">
    <name type="scientific">Propionivibrio dicarboxylicus</name>
    <dbReference type="NCBI Taxonomy" id="83767"/>
    <lineage>
        <taxon>Bacteria</taxon>
        <taxon>Pseudomonadati</taxon>
        <taxon>Pseudomonadota</taxon>
        <taxon>Betaproteobacteria</taxon>
        <taxon>Rhodocyclales</taxon>
        <taxon>Rhodocyclaceae</taxon>
        <taxon>Propionivibrio</taxon>
    </lineage>
</organism>
<dbReference type="OrthoDB" id="8564278at2"/>
<evidence type="ECO:0000313" key="2">
    <source>
        <dbReference type="Proteomes" id="UP000198607"/>
    </source>
</evidence>
<accession>A0A1G8KFY8</accession>